<keyword evidence="2" id="KW-1185">Reference proteome</keyword>
<dbReference type="Proteomes" id="UP001213681">
    <property type="component" value="Unassembled WGS sequence"/>
</dbReference>
<protein>
    <submittedName>
        <fullName evidence="1">Uncharacterized protein</fullName>
    </submittedName>
</protein>
<dbReference type="EMBL" id="JAPVEA010000008">
    <property type="protein sequence ID" value="KAJ5438924.1"/>
    <property type="molecule type" value="Genomic_DNA"/>
</dbReference>
<evidence type="ECO:0000313" key="1">
    <source>
        <dbReference type="EMBL" id="KAJ5438924.1"/>
    </source>
</evidence>
<accession>A0AAD6C0M8</accession>
<name>A0AAD6C0M8_9EURO</name>
<organism evidence="1 2">
    <name type="scientific">Penicillium daleae</name>
    <dbReference type="NCBI Taxonomy" id="63821"/>
    <lineage>
        <taxon>Eukaryota</taxon>
        <taxon>Fungi</taxon>
        <taxon>Dikarya</taxon>
        <taxon>Ascomycota</taxon>
        <taxon>Pezizomycotina</taxon>
        <taxon>Eurotiomycetes</taxon>
        <taxon>Eurotiomycetidae</taxon>
        <taxon>Eurotiales</taxon>
        <taxon>Aspergillaceae</taxon>
        <taxon>Penicillium</taxon>
    </lineage>
</organism>
<reference evidence="1" key="1">
    <citation type="submission" date="2022-12" db="EMBL/GenBank/DDBJ databases">
        <authorList>
            <person name="Petersen C."/>
        </authorList>
    </citation>
    <scope>NUCLEOTIDE SEQUENCE</scope>
    <source>
        <strain evidence="1">IBT 16125</strain>
    </source>
</reference>
<dbReference type="AlphaFoldDB" id="A0AAD6C0M8"/>
<dbReference type="RefSeq" id="XP_056762153.1">
    <property type="nucleotide sequence ID" value="XM_056913304.1"/>
</dbReference>
<sequence length="172" mass="18574">MLNGRIRPLGTQLGALETFASEGGSSKGTPKLMNKTSALTVFTRTWVSNGPRKVMLALDSFATRVFLGHDPLQLPKAIVADHIVKGQLSPPIGSGKTAINNQTSNMQGKRLHHNSSIERVIGPTTLDALTLLPQKGFDRFALTLKTAFVGGIFHLAFLTESLDLVHFLRGSK</sequence>
<evidence type="ECO:0000313" key="2">
    <source>
        <dbReference type="Proteomes" id="UP001213681"/>
    </source>
</evidence>
<reference evidence="1" key="2">
    <citation type="journal article" date="2023" name="IMA Fungus">
        <title>Comparative genomic study of the Penicillium genus elucidates a diverse pangenome and 15 lateral gene transfer events.</title>
        <authorList>
            <person name="Petersen C."/>
            <person name="Sorensen T."/>
            <person name="Nielsen M.R."/>
            <person name="Sondergaard T.E."/>
            <person name="Sorensen J.L."/>
            <person name="Fitzpatrick D.A."/>
            <person name="Frisvad J.C."/>
            <person name="Nielsen K.L."/>
        </authorList>
    </citation>
    <scope>NUCLEOTIDE SEQUENCE</scope>
    <source>
        <strain evidence="1">IBT 16125</strain>
    </source>
</reference>
<dbReference type="GeneID" id="81603547"/>
<comment type="caution">
    <text evidence="1">The sequence shown here is derived from an EMBL/GenBank/DDBJ whole genome shotgun (WGS) entry which is preliminary data.</text>
</comment>
<proteinExistence type="predicted"/>
<gene>
    <name evidence="1" type="ORF">N7458_009922</name>
</gene>